<sequence>METGDIRDSQLTASTGDPSGARLKGSHVWCTDWPGRFGGISPGDANGYIQIDLGRLYRICAVATQGHSGGRHDYLKEYKVRWSKDNVTWEESPEVLKGNINFHEVKTNNIPVIYARYFRLLPLTWYVWSCTRMEVYGEPWPEVPGALFTPIGPGKALSGHVISSLTAADVIQCMKLCLVTEQCKSFYFSAQLKKCEVSGSKADKTSLEDQEGFYYYEAASFQVIST</sequence>
<proteinExistence type="predicted"/>
<gene>
    <name evidence="4" type="ORF">OS493_007786</name>
</gene>
<evidence type="ECO:0000313" key="5">
    <source>
        <dbReference type="Proteomes" id="UP001163046"/>
    </source>
</evidence>
<dbReference type="AlphaFoldDB" id="A0A9W9YRS5"/>
<dbReference type="PANTHER" id="PTHR24543">
    <property type="entry name" value="MULTICOPPER OXIDASE-RELATED"/>
    <property type="match status" value="1"/>
</dbReference>
<dbReference type="CDD" id="cd00057">
    <property type="entry name" value="FA58C"/>
    <property type="match status" value="1"/>
</dbReference>
<feature type="region of interest" description="Disordered" evidence="1">
    <location>
        <begin position="1"/>
        <end position="22"/>
    </location>
</feature>
<dbReference type="EMBL" id="MU827304">
    <property type="protein sequence ID" value="KAJ7365137.1"/>
    <property type="molecule type" value="Genomic_DNA"/>
</dbReference>
<feature type="domain" description="Apple" evidence="3">
    <location>
        <begin position="130"/>
        <end position="220"/>
    </location>
</feature>
<dbReference type="PROSITE" id="PS50022">
    <property type="entry name" value="FA58C_3"/>
    <property type="match status" value="1"/>
</dbReference>
<dbReference type="InterPro" id="IPR003609">
    <property type="entry name" value="Pan_app"/>
</dbReference>
<dbReference type="PROSITE" id="PS50948">
    <property type="entry name" value="PAN"/>
    <property type="match status" value="1"/>
</dbReference>
<dbReference type="Gene3D" id="2.60.120.260">
    <property type="entry name" value="Galactose-binding domain-like"/>
    <property type="match status" value="1"/>
</dbReference>
<dbReference type="SUPFAM" id="SSF57414">
    <property type="entry name" value="Hairpin loop containing domain-like"/>
    <property type="match status" value="1"/>
</dbReference>
<protein>
    <recommendedName>
        <fullName evidence="6">F5/8 type C domain-containing protein</fullName>
    </recommendedName>
</protein>
<dbReference type="InterPro" id="IPR000421">
    <property type="entry name" value="FA58C"/>
</dbReference>
<dbReference type="OrthoDB" id="5986299at2759"/>
<keyword evidence="5" id="KW-1185">Reference proteome</keyword>
<organism evidence="4 5">
    <name type="scientific">Desmophyllum pertusum</name>
    <dbReference type="NCBI Taxonomy" id="174260"/>
    <lineage>
        <taxon>Eukaryota</taxon>
        <taxon>Metazoa</taxon>
        <taxon>Cnidaria</taxon>
        <taxon>Anthozoa</taxon>
        <taxon>Hexacorallia</taxon>
        <taxon>Scleractinia</taxon>
        <taxon>Caryophylliina</taxon>
        <taxon>Caryophylliidae</taxon>
        <taxon>Desmophyllum</taxon>
    </lineage>
</organism>
<reference evidence="4" key="1">
    <citation type="submission" date="2023-01" db="EMBL/GenBank/DDBJ databases">
        <title>Genome assembly of the deep-sea coral Lophelia pertusa.</title>
        <authorList>
            <person name="Herrera S."/>
            <person name="Cordes E."/>
        </authorList>
    </citation>
    <scope>NUCLEOTIDE SEQUENCE</scope>
    <source>
        <strain evidence="4">USNM1676648</strain>
        <tissue evidence="4">Polyp</tissue>
    </source>
</reference>
<comment type="caution">
    <text evidence="4">The sequence shown here is derived from an EMBL/GenBank/DDBJ whole genome shotgun (WGS) entry which is preliminary data.</text>
</comment>
<dbReference type="Proteomes" id="UP001163046">
    <property type="component" value="Unassembled WGS sequence"/>
</dbReference>
<evidence type="ECO:0000256" key="1">
    <source>
        <dbReference type="SAM" id="MobiDB-lite"/>
    </source>
</evidence>
<evidence type="ECO:0000313" key="4">
    <source>
        <dbReference type="EMBL" id="KAJ7365137.1"/>
    </source>
</evidence>
<name>A0A9W9YRS5_9CNID</name>
<feature type="domain" description="F5/8 type C" evidence="2">
    <location>
        <begin position="1"/>
        <end position="138"/>
    </location>
</feature>
<accession>A0A9W9YRS5</accession>
<dbReference type="SUPFAM" id="SSF49785">
    <property type="entry name" value="Galactose-binding domain-like"/>
    <property type="match status" value="1"/>
</dbReference>
<dbReference type="PANTHER" id="PTHR24543:SF335">
    <property type="entry name" value="EGF-LIKE REPEAT AND DISCOIDIN I-LIKE DOMAIN-CONTAINING PROTEIN 3"/>
    <property type="match status" value="1"/>
</dbReference>
<evidence type="ECO:0008006" key="6">
    <source>
        <dbReference type="Google" id="ProtNLM"/>
    </source>
</evidence>
<dbReference type="Pfam" id="PF00024">
    <property type="entry name" value="PAN_1"/>
    <property type="match status" value="1"/>
</dbReference>
<dbReference type="SMART" id="SM00231">
    <property type="entry name" value="FA58C"/>
    <property type="match status" value="1"/>
</dbReference>
<dbReference type="InterPro" id="IPR008979">
    <property type="entry name" value="Galactose-bd-like_sf"/>
</dbReference>
<dbReference type="Pfam" id="PF00754">
    <property type="entry name" value="F5_F8_type_C"/>
    <property type="match status" value="1"/>
</dbReference>
<evidence type="ECO:0000259" key="2">
    <source>
        <dbReference type="PROSITE" id="PS50022"/>
    </source>
</evidence>
<evidence type="ECO:0000259" key="3">
    <source>
        <dbReference type="PROSITE" id="PS50948"/>
    </source>
</evidence>
<dbReference type="Gene3D" id="3.50.4.10">
    <property type="entry name" value="Hepatocyte Growth Factor"/>
    <property type="match status" value="1"/>
</dbReference>